<evidence type="ECO:0000256" key="2">
    <source>
        <dbReference type="ARBA" id="ARBA00022723"/>
    </source>
</evidence>
<dbReference type="InterPro" id="IPR033756">
    <property type="entry name" value="YlxH/NBP35"/>
</dbReference>
<gene>
    <name evidence="8" type="primary">NUBPL</name>
    <name evidence="8" type="ORF">TR139291</name>
</gene>
<proteinExistence type="inferred from homology"/>
<dbReference type="InterPro" id="IPR044304">
    <property type="entry name" value="NUBPL-like"/>
</dbReference>
<dbReference type="InterPro" id="IPR019591">
    <property type="entry name" value="Mrp/NBP35_ATP-bd"/>
</dbReference>
<evidence type="ECO:0000313" key="8">
    <source>
        <dbReference type="EMBL" id="JAP60720.1"/>
    </source>
</evidence>
<evidence type="ECO:0000256" key="1">
    <source>
        <dbReference type="ARBA" id="ARBA00022485"/>
    </source>
</evidence>
<keyword evidence="1" id="KW-0004">4Fe-4S</keyword>
<dbReference type="GO" id="GO:0016226">
    <property type="term" value="P:iron-sulfur cluster assembly"/>
    <property type="evidence" value="ECO:0007669"/>
    <property type="project" value="InterPro"/>
</dbReference>
<protein>
    <submittedName>
        <fullName evidence="8">Iron-sulfur protein NUBPL</fullName>
    </submittedName>
</protein>
<evidence type="ECO:0000256" key="7">
    <source>
        <dbReference type="ARBA" id="ARBA00024036"/>
    </source>
</evidence>
<dbReference type="GO" id="GO:0140663">
    <property type="term" value="F:ATP-dependent FeS chaperone activity"/>
    <property type="evidence" value="ECO:0007669"/>
    <property type="project" value="InterPro"/>
</dbReference>
<dbReference type="PANTHER" id="PTHR42961">
    <property type="entry name" value="IRON-SULFUR PROTEIN NUBPL"/>
    <property type="match status" value="1"/>
</dbReference>
<keyword evidence="5" id="KW-0408">Iron</keyword>
<dbReference type="GO" id="GO:0051539">
    <property type="term" value="F:4 iron, 4 sulfur cluster binding"/>
    <property type="evidence" value="ECO:0007669"/>
    <property type="project" value="UniProtKB-KW"/>
</dbReference>
<dbReference type="SUPFAM" id="SSF52540">
    <property type="entry name" value="P-loop containing nucleoside triphosphate hydrolases"/>
    <property type="match status" value="1"/>
</dbReference>
<dbReference type="EMBL" id="GEEE01019230">
    <property type="protein sequence ID" value="JAP43995.1"/>
    <property type="molecule type" value="Transcribed_RNA"/>
</dbReference>
<dbReference type="EMBL" id="GEEE01024009">
    <property type="protein sequence ID" value="JAP39216.1"/>
    <property type="molecule type" value="Transcribed_RNA"/>
</dbReference>
<dbReference type="GO" id="GO:0032981">
    <property type="term" value="P:mitochondrial respiratory chain complex I assembly"/>
    <property type="evidence" value="ECO:0007669"/>
    <property type="project" value="TreeGrafter"/>
</dbReference>
<dbReference type="GO" id="GO:0005524">
    <property type="term" value="F:ATP binding"/>
    <property type="evidence" value="ECO:0007669"/>
    <property type="project" value="UniProtKB-KW"/>
</dbReference>
<dbReference type="GO" id="GO:0046872">
    <property type="term" value="F:metal ion binding"/>
    <property type="evidence" value="ECO:0007669"/>
    <property type="project" value="UniProtKB-KW"/>
</dbReference>
<dbReference type="InterPro" id="IPR027417">
    <property type="entry name" value="P-loop_NTPase"/>
</dbReference>
<dbReference type="Pfam" id="PF10609">
    <property type="entry name" value="ParA"/>
    <property type="match status" value="1"/>
</dbReference>
<name>A0A0V0J4W3_SCHSO</name>
<sequence>MWISRILRSSLIGLGAKGKNISTSKGLPKKLPIAGVQNVVLIASAKGGVGKSTVAVNLALAYTMLNSAFRIGLMDADVFGPSIPQMMSLEGIEPEVNEKNLIIPLQNYGIKTMSMGSLIKKDSAVVWRGLMVMSAIQQLLRKVAWGPLDTLFVDTPPGTGDVQLSISQNIPVQGAVIVTTSHSLSLADTRRGIEMMLKLKVPLIGIVENMSHFVCPCCKTQTDLWQLDDTAGSDSGAAKLAAEYSTPLLCRLPIEPMMSVTNDRGQPVVISHPDSGSAVTYKRLAAAVHDFLTR</sequence>
<dbReference type="EMBL" id="GEEE01002505">
    <property type="protein sequence ID" value="JAP60720.1"/>
    <property type="molecule type" value="Transcribed_RNA"/>
</dbReference>
<dbReference type="Gene3D" id="3.40.50.300">
    <property type="entry name" value="P-loop containing nucleotide triphosphate hydrolases"/>
    <property type="match status" value="1"/>
</dbReference>
<evidence type="ECO:0000256" key="3">
    <source>
        <dbReference type="ARBA" id="ARBA00022741"/>
    </source>
</evidence>
<evidence type="ECO:0000256" key="5">
    <source>
        <dbReference type="ARBA" id="ARBA00023004"/>
    </source>
</evidence>
<accession>A0A0V0J4W3</accession>
<dbReference type="CDD" id="cd02037">
    <property type="entry name" value="Mrp_NBP35"/>
    <property type="match status" value="1"/>
</dbReference>
<dbReference type="GO" id="GO:0005739">
    <property type="term" value="C:mitochondrion"/>
    <property type="evidence" value="ECO:0007669"/>
    <property type="project" value="TreeGrafter"/>
</dbReference>
<dbReference type="EMBL" id="GEEE01006181">
    <property type="protein sequence ID" value="JAP57044.1"/>
    <property type="molecule type" value="Transcribed_RNA"/>
</dbReference>
<comment type="similarity">
    <text evidence="7">Belongs to the Mrp/NBP35 ATP-binding proteins family.</text>
</comment>
<evidence type="ECO:0000256" key="6">
    <source>
        <dbReference type="ARBA" id="ARBA00023014"/>
    </source>
</evidence>
<evidence type="ECO:0000256" key="4">
    <source>
        <dbReference type="ARBA" id="ARBA00022840"/>
    </source>
</evidence>
<dbReference type="FunFam" id="3.40.50.300:FF:001278">
    <property type="entry name" value="Iron-sulfur cluster carrier protein"/>
    <property type="match status" value="1"/>
</dbReference>
<keyword evidence="2" id="KW-0479">Metal-binding</keyword>
<reference evidence="8" key="1">
    <citation type="submission" date="2016-01" db="EMBL/GenBank/DDBJ databases">
        <title>Reference transcriptome for the parasite Schistocephalus solidus: insights into the molecular evolution of parasitism.</title>
        <authorList>
            <person name="Hebert F.O."/>
            <person name="Grambauer S."/>
            <person name="Barber I."/>
            <person name="Landry C.R."/>
            <person name="Aubin-Horth N."/>
        </authorList>
    </citation>
    <scope>NUCLEOTIDE SEQUENCE</scope>
</reference>
<dbReference type="HAMAP" id="MF_02040">
    <property type="entry name" value="Mrp_NBP35"/>
    <property type="match status" value="1"/>
</dbReference>
<organism evidence="8">
    <name type="scientific">Schistocephalus solidus</name>
    <name type="common">Tapeworm</name>
    <dbReference type="NCBI Taxonomy" id="70667"/>
    <lineage>
        <taxon>Eukaryota</taxon>
        <taxon>Metazoa</taxon>
        <taxon>Spiralia</taxon>
        <taxon>Lophotrochozoa</taxon>
        <taxon>Platyhelminthes</taxon>
        <taxon>Cestoda</taxon>
        <taxon>Eucestoda</taxon>
        <taxon>Diphyllobothriidea</taxon>
        <taxon>Diphyllobothriidae</taxon>
        <taxon>Schistocephalus</taxon>
    </lineage>
</organism>
<keyword evidence="4" id="KW-0067">ATP-binding</keyword>
<dbReference type="PANTHER" id="PTHR42961:SF2">
    <property type="entry name" value="IRON-SULFUR PROTEIN NUBPL"/>
    <property type="match status" value="1"/>
</dbReference>
<keyword evidence="3" id="KW-0547">Nucleotide-binding</keyword>
<keyword evidence="6" id="KW-0411">Iron-sulfur</keyword>
<dbReference type="AlphaFoldDB" id="A0A0V0J4W3"/>